<evidence type="ECO:0000256" key="2">
    <source>
        <dbReference type="ARBA" id="ARBA00023002"/>
    </source>
</evidence>
<evidence type="ECO:0000259" key="4">
    <source>
        <dbReference type="PROSITE" id="PS51349"/>
    </source>
</evidence>
<dbReference type="InterPro" id="IPR037396">
    <property type="entry name" value="FMN_HAD"/>
</dbReference>
<comment type="similarity">
    <text evidence="3">Belongs to the FMN-dependent alpha-hydroxy acid dehydrogenase family.</text>
</comment>
<dbReference type="Proteomes" id="UP001447188">
    <property type="component" value="Unassembled WGS sequence"/>
</dbReference>
<dbReference type="EMBL" id="JBBBZM010000043">
    <property type="protein sequence ID" value="KAL0636846.1"/>
    <property type="molecule type" value="Genomic_DNA"/>
</dbReference>
<dbReference type="PANTHER" id="PTHR10578">
    <property type="entry name" value="S -2-HYDROXY-ACID OXIDASE-RELATED"/>
    <property type="match status" value="1"/>
</dbReference>
<dbReference type="Gene3D" id="3.20.20.70">
    <property type="entry name" value="Aldolase class I"/>
    <property type="match status" value="1"/>
</dbReference>
<organism evidence="5 6">
    <name type="scientific">Discina gigas</name>
    <dbReference type="NCBI Taxonomy" id="1032678"/>
    <lineage>
        <taxon>Eukaryota</taxon>
        <taxon>Fungi</taxon>
        <taxon>Dikarya</taxon>
        <taxon>Ascomycota</taxon>
        <taxon>Pezizomycotina</taxon>
        <taxon>Pezizomycetes</taxon>
        <taxon>Pezizales</taxon>
        <taxon>Discinaceae</taxon>
        <taxon>Discina</taxon>
    </lineage>
</organism>
<accession>A0ABR3GLP3</accession>
<comment type="caution">
    <text evidence="5">The sequence shown here is derived from an EMBL/GenBank/DDBJ whole genome shotgun (WGS) entry which is preliminary data.</text>
</comment>
<feature type="domain" description="FMN hydroxy acid dehydrogenase" evidence="4">
    <location>
        <begin position="1"/>
        <end position="271"/>
    </location>
</feature>
<sequence>MQKLAHPDGEIATSRAAAAAGVAMGLSSYSTSAMEDVVREGAGKIDYAMQLYVFQNRQTSEALVRRAEIDTPYLGRRFNELRNRFRLPPHLGLLNFDTPSEVITLCDHSEPTKNANISDASLNWSADLPWLRTITSLPIWIKGILTSEDTHLAVLHGAAGVIVSNHGGRQLDGVPAALDALPECVEAAAGRVPVHVDGGIRRGSDVFKALALGAECCWIGRIPLWGLAYAGEEGVGLALKILEDEFRLCMGLAGCASVGEISKAHLARVQGDGTLARL</sequence>
<dbReference type="PROSITE" id="PS51349">
    <property type="entry name" value="FMN_HYDROXY_ACID_DH_2"/>
    <property type="match status" value="1"/>
</dbReference>
<evidence type="ECO:0000313" key="6">
    <source>
        <dbReference type="Proteomes" id="UP001447188"/>
    </source>
</evidence>
<evidence type="ECO:0000256" key="1">
    <source>
        <dbReference type="ARBA" id="ARBA00001917"/>
    </source>
</evidence>
<dbReference type="PROSITE" id="PS00557">
    <property type="entry name" value="FMN_HYDROXY_ACID_DH_1"/>
    <property type="match status" value="1"/>
</dbReference>
<dbReference type="Pfam" id="PF01070">
    <property type="entry name" value="FMN_dh"/>
    <property type="match status" value="1"/>
</dbReference>
<reference evidence="5 6" key="1">
    <citation type="submission" date="2024-02" db="EMBL/GenBank/DDBJ databases">
        <title>Discinaceae phylogenomics.</title>
        <authorList>
            <person name="Dirks A.C."/>
            <person name="James T.Y."/>
        </authorList>
    </citation>
    <scope>NUCLEOTIDE SEQUENCE [LARGE SCALE GENOMIC DNA]</scope>
    <source>
        <strain evidence="5 6">ACD0624</strain>
    </source>
</reference>
<dbReference type="PANTHER" id="PTHR10578:SF149">
    <property type="entry name" value="2-HYDROXYACID OXIDASE 2"/>
    <property type="match status" value="1"/>
</dbReference>
<dbReference type="InterPro" id="IPR013785">
    <property type="entry name" value="Aldolase_TIM"/>
</dbReference>
<dbReference type="SUPFAM" id="SSF51395">
    <property type="entry name" value="FMN-linked oxidoreductases"/>
    <property type="match status" value="1"/>
</dbReference>
<proteinExistence type="inferred from homology"/>
<evidence type="ECO:0000313" key="5">
    <source>
        <dbReference type="EMBL" id="KAL0636846.1"/>
    </source>
</evidence>
<keyword evidence="6" id="KW-1185">Reference proteome</keyword>
<gene>
    <name evidence="5" type="ORF">Q9L58_004204</name>
</gene>
<keyword evidence="2" id="KW-0560">Oxidoreductase</keyword>
<dbReference type="CDD" id="cd02809">
    <property type="entry name" value="alpha_hydroxyacid_oxid_FMN"/>
    <property type="match status" value="1"/>
</dbReference>
<evidence type="ECO:0000256" key="3">
    <source>
        <dbReference type="ARBA" id="ARBA00024042"/>
    </source>
</evidence>
<dbReference type="InterPro" id="IPR012133">
    <property type="entry name" value="Alpha-hydoxy_acid_DH_FMN"/>
</dbReference>
<comment type="cofactor">
    <cofactor evidence="1">
        <name>FMN</name>
        <dbReference type="ChEBI" id="CHEBI:58210"/>
    </cofactor>
</comment>
<name>A0ABR3GLP3_9PEZI</name>
<dbReference type="InterPro" id="IPR000262">
    <property type="entry name" value="FMN-dep_DH"/>
</dbReference>
<protein>
    <recommendedName>
        <fullName evidence="4">FMN hydroxy acid dehydrogenase domain-containing protein</fullName>
    </recommendedName>
</protein>
<dbReference type="InterPro" id="IPR008259">
    <property type="entry name" value="FMN_hydac_DH_AS"/>
</dbReference>